<reference evidence="2" key="1">
    <citation type="submission" date="2017-10" db="EMBL/GenBank/DDBJ databases">
        <title>Rapid genome shrinkage in a self-fertile nematode reveals novel sperm competition proteins.</title>
        <authorList>
            <person name="Yin D."/>
            <person name="Schwarz E.M."/>
            <person name="Thomas C.G."/>
            <person name="Felde R.L."/>
            <person name="Korf I.F."/>
            <person name="Cutter A.D."/>
            <person name="Schartner C.M."/>
            <person name="Ralston E.J."/>
            <person name="Meyer B.J."/>
            <person name="Haag E.S."/>
        </authorList>
    </citation>
    <scope>NUCLEOTIDE SEQUENCE [LARGE SCALE GENOMIC DNA]</scope>
    <source>
        <strain evidence="2">JU1422</strain>
    </source>
</reference>
<dbReference type="Proteomes" id="UP000230233">
    <property type="component" value="Chromosome V"/>
</dbReference>
<dbReference type="EMBL" id="PDUG01000005">
    <property type="protein sequence ID" value="PIC30732.1"/>
    <property type="molecule type" value="Genomic_DNA"/>
</dbReference>
<comment type="caution">
    <text evidence="1">The sequence shown here is derived from an EMBL/GenBank/DDBJ whole genome shotgun (WGS) entry which is preliminary data.</text>
</comment>
<gene>
    <name evidence="1" type="primary">Cnig_chr_V.g21876</name>
    <name evidence="1" type="ORF">B9Z55_021876</name>
</gene>
<evidence type="ECO:0000313" key="2">
    <source>
        <dbReference type="Proteomes" id="UP000230233"/>
    </source>
</evidence>
<organism evidence="1 2">
    <name type="scientific">Caenorhabditis nigoni</name>
    <dbReference type="NCBI Taxonomy" id="1611254"/>
    <lineage>
        <taxon>Eukaryota</taxon>
        <taxon>Metazoa</taxon>
        <taxon>Ecdysozoa</taxon>
        <taxon>Nematoda</taxon>
        <taxon>Chromadorea</taxon>
        <taxon>Rhabditida</taxon>
        <taxon>Rhabditina</taxon>
        <taxon>Rhabditomorpha</taxon>
        <taxon>Rhabditoidea</taxon>
        <taxon>Rhabditidae</taxon>
        <taxon>Peloderinae</taxon>
        <taxon>Caenorhabditis</taxon>
    </lineage>
</organism>
<accession>A0A2G5TTY7</accession>
<protein>
    <submittedName>
        <fullName evidence="1">Uncharacterized protein</fullName>
    </submittedName>
</protein>
<sequence length="72" mass="8496">MFNEKLLEEARMEFQEKNEKMSFLAETLQKVLGYLNDGSFRPSFVCESFHQFLGNCHTPRPTLMRNQKHVAD</sequence>
<proteinExistence type="predicted"/>
<name>A0A2G5TTY7_9PELO</name>
<keyword evidence="2" id="KW-1185">Reference proteome</keyword>
<dbReference type="AlphaFoldDB" id="A0A2G5TTY7"/>
<evidence type="ECO:0000313" key="1">
    <source>
        <dbReference type="EMBL" id="PIC30732.1"/>
    </source>
</evidence>